<protein>
    <recommendedName>
        <fullName evidence="6">Oxidoreductase</fullName>
    </recommendedName>
</protein>
<dbReference type="EMBL" id="MDYO01000063">
    <property type="protein sequence ID" value="OQD89354.1"/>
    <property type="molecule type" value="Genomic_DNA"/>
</dbReference>
<name>A0A1V6QJF0_9EURO</name>
<dbReference type="PANTHER" id="PTHR24321:SF12">
    <property type="entry name" value="SHORT-CHAIN DEHYDROGENASE_REDUCTASE FAMILY, PUTATIVE (AFU_ORTHOLOGUE AFUA_5G14340)-RELATED"/>
    <property type="match status" value="1"/>
</dbReference>
<dbReference type="SUPFAM" id="SSF51735">
    <property type="entry name" value="NAD(P)-binding Rossmann-fold domains"/>
    <property type="match status" value="1"/>
</dbReference>
<evidence type="ECO:0000313" key="4">
    <source>
        <dbReference type="EMBL" id="OQD89354.1"/>
    </source>
</evidence>
<organism evidence="4 5">
    <name type="scientific">Penicillium solitum</name>
    <dbReference type="NCBI Taxonomy" id="60172"/>
    <lineage>
        <taxon>Eukaryota</taxon>
        <taxon>Fungi</taxon>
        <taxon>Dikarya</taxon>
        <taxon>Ascomycota</taxon>
        <taxon>Pezizomycotina</taxon>
        <taxon>Eurotiomycetes</taxon>
        <taxon>Eurotiomycetidae</taxon>
        <taxon>Eurotiales</taxon>
        <taxon>Aspergillaceae</taxon>
        <taxon>Penicillium</taxon>
    </lineage>
</organism>
<comment type="similarity">
    <text evidence="1">Belongs to the short-chain dehydrogenases/reductases (SDR) family.</text>
</comment>
<evidence type="ECO:0008006" key="6">
    <source>
        <dbReference type="Google" id="ProtNLM"/>
    </source>
</evidence>
<dbReference type="GO" id="GO:0016491">
    <property type="term" value="F:oxidoreductase activity"/>
    <property type="evidence" value="ECO:0007669"/>
    <property type="project" value="UniProtKB-KW"/>
</dbReference>
<gene>
    <name evidence="4" type="ORF">PENSOL_c063G08295</name>
</gene>
<dbReference type="PANTHER" id="PTHR24321">
    <property type="entry name" value="DEHYDROGENASES, SHORT CHAIN"/>
    <property type="match status" value="1"/>
</dbReference>
<evidence type="ECO:0000313" key="5">
    <source>
        <dbReference type="Proteomes" id="UP000191612"/>
    </source>
</evidence>
<evidence type="ECO:0000256" key="3">
    <source>
        <dbReference type="ARBA" id="ARBA00023002"/>
    </source>
</evidence>
<dbReference type="Gene3D" id="3.40.50.720">
    <property type="entry name" value="NAD(P)-binding Rossmann-like Domain"/>
    <property type="match status" value="1"/>
</dbReference>
<dbReference type="AlphaFoldDB" id="A0A1V6QJF0"/>
<accession>A0A1V6QJF0</accession>
<proteinExistence type="inferred from homology"/>
<sequence>MFPGVAVITGAGGTGIGAATTKAFAAAGCTQIAITDLNDESLEQTAKVVTSTYPEVRLLAMAGDVADDQFADAFINAVVQEFGRVDYAVNCAGVLGKPMRSAEMSLEEFDRVNNINYRGCWLSSRAQLRQMVTQSGLPSHDSNRPPQRGAVVNVSSQLGIVSRPGARKCFFSLPMKRIIEFVIAAYCASKAAVIGMTRADAIDYSRDGIRVNCVCPGVIETPLVMEKPEVREAIMPAVETAPMKRMGQPAEVADAILFLCSTQASFVQGHAMVVDGGYITV</sequence>
<evidence type="ECO:0000256" key="1">
    <source>
        <dbReference type="ARBA" id="ARBA00006484"/>
    </source>
</evidence>
<dbReference type="STRING" id="60172.A0A1V6QJF0"/>
<dbReference type="InterPro" id="IPR002347">
    <property type="entry name" value="SDR_fam"/>
</dbReference>
<evidence type="ECO:0000256" key="2">
    <source>
        <dbReference type="ARBA" id="ARBA00022857"/>
    </source>
</evidence>
<dbReference type="CDD" id="cd05233">
    <property type="entry name" value="SDR_c"/>
    <property type="match status" value="1"/>
</dbReference>
<keyword evidence="5" id="KW-1185">Reference proteome</keyword>
<dbReference type="Pfam" id="PF13561">
    <property type="entry name" value="adh_short_C2"/>
    <property type="match status" value="1"/>
</dbReference>
<reference evidence="5" key="1">
    <citation type="journal article" date="2017" name="Nat. Microbiol.">
        <title>Global analysis of biosynthetic gene clusters reveals vast potential of secondary metabolite production in Penicillium species.</title>
        <authorList>
            <person name="Nielsen J.C."/>
            <person name="Grijseels S."/>
            <person name="Prigent S."/>
            <person name="Ji B."/>
            <person name="Dainat J."/>
            <person name="Nielsen K.F."/>
            <person name="Frisvad J.C."/>
            <person name="Workman M."/>
            <person name="Nielsen J."/>
        </authorList>
    </citation>
    <scope>NUCLEOTIDE SEQUENCE [LARGE SCALE GENOMIC DNA]</scope>
    <source>
        <strain evidence="5">IBT 29525</strain>
    </source>
</reference>
<dbReference type="PRINTS" id="PR00080">
    <property type="entry name" value="SDRFAMILY"/>
</dbReference>
<dbReference type="FunFam" id="3.40.50.720:FF:000084">
    <property type="entry name" value="Short-chain dehydrogenase reductase"/>
    <property type="match status" value="1"/>
</dbReference>
<dbReference type="InterPro" id="IPR036291">
    <property type="entry name" value="NAD(P)-bd_dom_sf"/>
</dbReference>
<comment type="caution">
    <text evidence="4">The sequence shown here is derived from an EMBL/GenBank/DDBJ whole genome shotgun (WGS) entry which is preliminary data.</text>
</comment>
<dbReference type="Proteomes" id="UP000191612">
    <property type="component" value="Unassembled WGS sequence"/>
</dbReference>
<dbReference type="PRINTS" id="PR00081">
    <property type="entry name" value="GDHRDH"/>
</dbReference>
<keyword evidence="3" id="KW-0560">Oxidoreductase</keyword>
<keyword evidence="2" id="KW-0521">NADP</keyword>